<evidence type="ECO:0000313" key="3">
    <source>
        <dbReference type="EMBL" id="KHJ31441.1"/>
    </source>
</evidence>
<feature type="coiled-coil region" evidence="1">
    <location>
        <begin position="13"/>
        <end position="58"/>
    </location>
</feature>
<feature type="region of interest" description="Disordered" evidence="2">
    <location>
        <begin position="75"/>
        <end position="97"/>
    </location>
</feature>
<comment type="caution">
    <text evidence="3">The sequence shown here is derived from an EMBL/GenBank/DDBJ whole genome shotgun (WGS) entry which is preliminary data.</text>
</comment>
<dbReference type="AlphaFoldDB" id="A0A0B1P3C3"/>
<dbReference type="Proteomes" id="UP000030854">
    <property type="component" value="Unassembled WGS sequence"/>
</dbReference>
<keyword evidence="1" id="KW-0175">Coiled coil</keyword>
<reference evidence="3 4" key="1">
    <citation type="journal article" date="2014" name="BMC Genomics">
        <title>Adaptive genomic structural variation in the grape powdery mildew pathogen, Erysiphe necator.</title>
        <authorList>
            <person name="Jones L."/>
            <person name="Riaz S."/>
            <person name="Morales-Cruz A."/>
            <person name="Amrine K.C."/>
            <person name="McGuire B."/>
            <person name="Gubler W.D."/>
            <person name="Walker M.A."/>
            <person name="Cantu D."/>
        </authorList>
    </citation>
    <scope>NUCLEOTIDE SEQUENCE [LARGE SCALE GENOMIC DNA]</scope>
    <source>
        <strain evidence="4">c</strain>
    </source>
</reference>
<organism evidence="3 4">
    <name type="scientific">Uncinula necator</name>
    <name type="common">Grape powdery mildew</name>
    <dbReference type="NCBI Taxonomy" id="52586"/>
    <lineage>
        <taxon>Eukaryota</taxon>
        <taxon>Fungi</taxon>
        <taxon>Dikarya</taxon>
        <taxon>Ascomycota</taxon>
        <taxon>Pezizomycotina</taxon>
        <taxon>Leotiomycetes</taxon>
        <taxon>Erysiphales</taxon>
        <taxon>Erysiphaceae</taxon>
        <taxon>Erysiphe</taxon>
    </lineage>
</organism>
<proteinExistence type="predicted"/>
<gene>
    <name evidence="3" type="ORF">EV44_g3563</name>
</gene>
<keyword evidence="4" id="KW-1185">Reference proteome</keyword>
<protein>
    <submittedName>
        <fullName evidence="3">Uncharacterized protein</fullName>
    </submittedName>
</protein>
<evidence type="ECO:0000256" key="2">
    <source>
        <dbReference type="SAM" id="MobiDB-lite"/>
    </source>
</evidence>
<accession>A0A0B1P3C3</accession>
<name>A0A0B1P3C3_UNCNE</name>
<dbReference type="HOGENOM" id="CLU_1058432_0_0_1"/>
<feature type="region of interest" description="Disordered" evidence="2">
    <location>
        <begin position="116"/>
        <end position="144"/>
    </location>
</feature>
<feature type="compositionally biased region" description="Basic and acidic residues" evidence="2">
    <location>
        <begin position="76"/>
        <end position="86"/>
    </location>
</feature>
<evidence type="ECO:0000256" key="1">
    <source>
        <dbReference type="SAM" id="Coils"/>
    </source>
</evidence>
<dbReference type="EMBL" id="JNVN01002887">
    <property type="protein sequence ID" value="KHJ31441.1"/>
    <property type="molecule type" value="Genomic_DNA"/>
</dbReference>
<evidence type="ECO:0000313" key="4">
    <source>
        <dbReference type="Proteomes" id="UP000030854"/>
    </source>
</evidence>
<sequence length="263" mass="29624">MVGKTNLELESIINNTIASQRQLEARLDNLEKNTKAADKRINSRFESLEKKLDDAEKKSDDRFSEIMEALASLQPNKDKEKGKEKVTFQTQQLGLPASDAGKQSSLFRVFPATTSKVNLSQPEEPPSKSLKLQDALQPSYSGPSIAQKRKFKPVLSTQYHSLPPQSSSSAIVKEGAINLYRPITESTFVLTEREHKIRNYFPDFFPKSEAENPNGPLREASNRNKVSFPIDCKLKYAGNDVLEKLYKMQVIMIQAMLPLGWCS</sequence>